<dbReference type="Proteomes" id="UP000258927">
    <property type="component" value="Chromosome"/>
</dbReference>
<dbReference type="SUPFAM" id="SSF53850">
    <property type="entry name" value="Periplasmic binding protein-like II"/>
    <property type="match status" value="1"/>
</dbReference>
<dbReference type="GO" id="GO:1901982">
    <property type="term" value="F:maltose binding"/>
    <property type="evidence" value="ECO:0007669"/>
    <property type="project" value="TreeGrafter"/>
</dbReference>
<dbReference type="GO" id="GO:0042956">
    <property type="term" value="P:maltodextrin transmembrane transport"/>
    <property type="evidence" value="ECO:0007669"/>
    <property type="project" value="TreeGrafter"/>
</dbReference>
<reference evidence="6 7" key="1">
    <citation type="submission" date="2017-05" db="EMBL/GenBank/DDBJ databases">
        <title>Genome Analysis of Maritalea myrionectae HL2708#5.</title>
        <authorList>
            <consortium name="Cotde Inc.-PKNU"/>
            <person name="Jang D."/>
            <person name="Oh H.-M."/>
        </authorList>
    </citation>
    <scope>NUCLEOTIDE SEQUENCE [LARGE SCALE GENOMIC DNA]</scope>
    <source>
        <strain evidence="6 7">HL2708#5</strain>
    </source>
</reference>
<feature type="signal peptide" evidence="5">
    <location>
        <begin position="1"/>
        <end position="33"/>
    </location>
</feature>
<keyword evidence="2" id="KW-0813">Transport</keyword>
<feature type="chain" id="PRO_5015305944" evidence="5">
    <location>
        <begin position="34"/>
        <end position="415"/>
    </location>
</feature>
<evidence type="ECO:0000256" key="5">
    <source>
        <dbReference type="SAM" id="SignalP"/>
    </source>
</evidence>
<accession>A0A2R4MHM9</accession>
<dbReference type="KEGG" id="mmyr:MXMO3_02866"/>
<dbReference type="GO" id="GO:0015768">
    <property type="term" value="P:maltose transport"/>
    <property type="evidence" value="ECO:0007669"/>
    <property type="project" value="TreeGrafter"/>
</dbReference>
<protein>
    <submittedName>
        <fullName evidence="6">Sn-glycerol-3-phosphate-binding periplasmic protein UgpB</fullName>
    </submittedName>
</protein>
<dbReference type="Pfam" id="PF01547">
    <property type="entry name" value="SBP_bac_1"/>
    <property type="match status" value="1"/>
</dbReference>
<evidence type="ECO:0000313" key="6">
    <source>
        <dbReference type="EMBL" id="AVX05376.1"/>
    </source>
</evidence>
<keyword evidence="7" id="KW-1185">Reference proteome</keyword>
<dbReference type="CDD" id="cd13585">
    <property type="entry name" value="PBP2_TMBP_like"/>
    <property type="match status" value="1"/>
</dbReference>
<evidence type="ECO:0000256" key="1">
    <source>
        <dbReference type="ARBA" id="ARBA00008520"/>
    </source>
</evidence>
<keyword evidence="4" id="KW-0574">Periplasm</keyword>
<evidence type="ECO:0000256" key="2">
    <source>
        <dbReference type="ARBA" id="ARBA00022448"/>
    </source>
</evidence>
<proteinExistence type="inferred from homology"/>
<dbReference type="STRING" id="1122213.GCA_000423365_00500"/>
<comment type="similarity">
    <text evidence="1">Belongs to the bacterial solute-binding protein 1 family.</text>
</comment>
<dbReference type="AlphaFoldDB" id="A0A2R4MHM9"/>
<dbReference type="PANTHER" id="PTHR30061:SF50">
    <property type="entry name" value="MALTOSE_MALTODEXTRIN-BINDING PERIPLASMIC PROTEIN"/>
    <property type="match status" value="1"/>
</dbReference>
<gene>
    <name evidence="6" type="ORF">MXMO3_02866</name>
</gene>
<name>A0A2R4MHM9_9HYPH</name>
<evidence type="ECO:0000256" key="3">
    <source>
        <dbReference type="ARBA" id="ARBA00022729"/>
    </source>
</evidence>
<evidence type="ECO:0000256" key="4">
    <source>
        <dbReference type="ARBA" id="ARBA00022764"/>
    </source>
</evidence>
<dbReference type="Gene3D" id="3.40.190.10">
    <property type="entry name" value="Periplasmic binding protein-like II"/>
    <property type="match status" value="1"/>
</dbReference>
<keyword evidence="3 5" id="KW-0732">Signal</keyword>
<organism evidence="6 7">
    <name type="scientific">Maritalea myrionectae</name>
    <dbReference type="NCBI Taxonomy" id="454601"/>
    <lineage>
        <taxon>Bacteria</taxon>
        <taxon>Pseudomonadati</taxon>
        <taxon>Pseudomonadota</taxon>
        <taxon>Alphaproteobacteria</taxon>
        <taxon>Hyphomicrobiales</taxon>
        <taxon>Devosiaceae</taxon>
        <taxon>Maritalea</taxon>
    </lineage>
</organism>
<evidence type="ECO:0000313" key="7">
    <source>
        <dbReference type="Proteomes" id="UP000258927"/>
    </source>
</evidence>
<dbReference type="GO" id="GO:0055052">
    <property type="term" value="C:ATP-binding cassette (ABC) transporter complex, substrate-binding subunit-containing"/>
    <property type="evidence" value="ECO:0007669"/>
    <property type="project" value="TreeGrafter"/>
</dbReference>
<dbReference type="PANTHER" id="PTHR30061">
    <property type="entry name" value="MALTOSE-BINDING PERIPLASMIC PROTEIN"/>
    <property type="match status" value="1"/>
</dbReference>
<dbReference type="EMBL" id="CP021330">
    <property type="protein sequence ID" value="AVX05376.1"/>
    <property type="molecule type" value="Genomic_DNA"/>
</dbReference>
<sequence length="415" mass="44981">MYQLAEKREFKMKLTKILLGGALLLSSATFAVAQDQSLQVILCGDDTWGGEVNAKHAAEWEANNPGYTVAFEYVPWGQCQEKATTLAAAGTPAAVAYMGSRTLKQLAQNDLILSHDLSEEELNSWAGPILGTVTADGKVWGLPRAFSTKALYWNKDLFEAAGLDPESPPKTWDEMYEAASAIKENTDADGFGLAAASFDNTMHQFMNYVYTNGGEVINEDGEIVFNSPNNVQALEFYGKMAEVSQPGPVAYDRAKLRPLFVESKIGMFISGPWERNAVGDAVNWGVAPIPVGPMGTPGTLLITDSYAVFKGSGVEEAALDFAKFMTSYDNQMEFEIAAGLTPLRPDHPEVAKMREEDPTWNAFLDAIATGGPEPFVTDYVGLQDVINEAVQGVVLGEVEAAEAVEIAAEDLEDYK</sequence>
<dbReference type="InterPro" id="IPR006059">
    <property type="entry name" value="SBP"/>
</dbReference>